<dbReference type="PATRIC" id="fig|42234.21.peg.8801"/>
<dbReference type="AlphaFoldDB" id="A0A0L0JF26"/>
<name>A0A0L0JF26_9ACTN</name>
<evidence type="ECO:0000313" key="1">
    <source>
        <dbReference type="EMBL" id="KND24337.1"/>
    </source>
</evidence>
<organism evidence="1 2">
    <name type="scientific">Streptomyces acidiscabies</name>
    <dbReference type="NCBI Taxonomy" id="42234"/>
    <lineage>
        <taxon>Bacteria</taxon>
        <taxon>Bacillati</taxon>
        <taxon>Actinomycetota</taxon>
        <taxon>Actinomycetes</taxon>
        <taxon>Kitasatosporales</taxon>
        <taxon>Streptomycetaceae</taxon>
        <taxon>Streptomyces</taxon>
    </lineage>
</organism>
<comment type="caution">
    <text evidence="1">The sequence shown here is derived from an EMBL/GenBank/DDBJ whole genome shotgun (WGS) entry which is preliminary data.</text>
</comment>
<gene>
    <name evidence="1" type="ORF">IQ63_42860</name>
</gene>
<reference evidence="2" key="1">
    <citation type="submission" date="2014-07" db="EMBL/GenBank/DDBJ databases">
        <title>Genome sequencing of plant-pathogenic Streptomyces species.</title>
        <authorList>
            <person name="Harrison J."/>
            <person name="Sapp M."/>
            <person name="Thwaites R."/>
            <person name="Studholme D.J."/>
        </authorList>
    </citation>
    <scope>NUCLEOTIDE SEQUENCE [LARGE SCALE GENOMIC DNA]</scope>
    <source>
        <strain evidence="2">NCPPB 4445</strain>
    </source>
</reference>
<dbReference type="Proteomes" id="UP000037151">
    <property type="component" value="Unassembled WGS sequence"/>
</dbReference>
<protein>
    <submittedName>
        <fullName evidence="1">Uncharacterized protein</fullName>
    </submittedName>
</protein>
<sequence length="59" mass="6538">MKRTEHDSEGRRERGELADLVRAASGDQLYGLPRSAIIEALLRRTRSGPLTPPGWHSAV</sequence>
<dbReference type="EMBL" id="JPPY01000245">
    <property type="protein sequence ID" value="KND24337.1"/>
    <property type="molecule type" value="Genomic_DNA"/>
</dbReference>
<proteinExistence type="predicted"/>
<accession>A0A0L0JF26</accession>
<evidence type="ECO:0000313" key="2">
    <source>
        <dbReference type="Proteomes" id="UP000037151"/>
    </source>
</evidence>